<dbReference type="EMBL" id="KQ435943">
    <property type="protein sequence ID" value="KOX68273.1"/>
    <property type="molecule type" value="Genomic_DNA"/>
</dbReference>
<gene>
    <name evidence="1" type="ORF">WN51_07625</name>
</gene>
<reference evidence="1 2" key="1">
    <citation type="submission" date="2015-07" db="EMBL/GenBank/DDBJ databases">
        <title>The genome of Melipona quadrifasciata.</title>
        <authorList>
            <person name="Pan H."/>
            <person name="Kapheim K."/>
        </authorList>
    </citation>
    <scope>NUCLEOTIDE SEQUENCE [LARGE SCALE GENOMIC DNA]</scope>
    <source>
        <strain evidence="1">0111107301</strain>
        <tissue evidence="1">Whole body</tissue>
    </source>
</reference>
<evidence type="ECO:0000313" key="1">
    <source>
        <dbReference type="EMBL" id="KOX68273.1"/>
    </source>
</evidence>
<protein>
    <submittedName>
        <fullName evidence="1">Uncharacterized protein</fullName>
    </submittedName>
</protein>
<evidence type="ECO:0000313" key="2">
    <source>
        <dbReference type="Proteomes" id="UP000053105"/>
    </source>
</evidence>
<proteinExistence type="predicted"/>
<name>A0A0M8ZRP4_9HYME</name>
<dbReference type="AlphaFoldDB" id="A0A0M8ZRP4"/>
<keyword evidence="2" id="KW-1185">Reference proteome</keyword>
<accession>A0A0M8ZRP4</accession>
<organism evidence="1 2">
    <name type="scientific">Melipona quadrifasciata</name>
    <dbReference type="NCBI Taxonomy" id="166423"/>
    <lineage>
        <taxon>Eukaryota</taxon>
        <taxon>Metazoa</taxon>
        <taxon>Ecdysozoa</taxon>
        <taxon>Arthropoda</taxon>
        <taxon>Hexapoda</taxon>
        <taxon>Insecta</taxon>
        <taxon>Pterygota</taxon>
        <taxon>Neoptera</taxon>
        <taxon>Endopterygota</taxon>
        <taxon>Hymenoptera</taxon>
        <taxon>Apocrita</taxon>
        <taxon>Aculeata</taxon>
        <taxon>Apoidea</taxon>
        <taxon>Anthophila</taxon>
        <taxon>Apidae</taxon>
        <taxon>Melipona</taxon>
    </lineage>
</organism>
<dbReference type="Proteomes" id="UP000053105">
    <property type="component" value="Unassembled WGS sequence"/>
</dbReference>
<sequence>MTLQIDKNLSTKALNQCSEYLFYGTRRRDNADLIENSMNNFAIVKGRIAGAYIKRTKVVKDEWKEFLGKERVIVIVLRCVSESLPRLIISGADGSDSLPQTLVVVTKPTRGCATWSIQMRSKANSKPAFTKIDGKLVLLLYDGGVEAVEGRMERFSMYEILEY</sequence>